<keyword evidence="2" id="KW-1185">Reference proteome</keyword>
<sequence>MEEKDQFLGFIGDYRIHDSKIEGILWENTNLTVALRSYEGEVVVFKFYGVQTINSNRPIGMMLNSVSEMKKNEPFRKFLFANWDEDDNASFEIVAEQVEFIV</sequence>
<protein>
    <submittedName>
        <fullName evidence="1">Uncharacterized protein</fullName>
    </submittedName>
</protein>
<dbReference type="OrthoDB" id="2613614at2"/>
<organism evidence="1 2">
    <name type="scientific">Paenibacillus ferrarius</name>
    <dbReference type="NCBI Taxonomy" id="1469647"/>
    <lineage>
        <taxon>Bacteria</taxon>
        <taxon>Bacillati</taxon>
        <taxon>Bacillota</taxon>
        <taxon>Bacilli</taxon>
        <taxon>Bacillales</taxon>
        <taxon>Paenibacillaceae</taxon>
        <taxon>Paenibacillus</taxon>
    </lineage>
</organism>
<evidence type="ECO:0000313" key="1">
    <source>
        <dbReference type="EMBL" id="OPH47018.1"/>
    </source>
</evidence>
<dbReference type="Proteomes" id="UP000190626">
    <property type="component" value="Unassembled WGS sequence"/>
</dbReference>
<accession>A0A1V4H745</accession>
<dbReference type="RefSeq" id="WP_079421059.1">
    <property type="nucleotide sequence ID" value="NZ_MBTG01000069.1"/>
</dbReference>
<gene>
    <name evidence="1" type="ORF">BC351_40490</name>
</gene>
<name>A0A1V4H745_9BACL</name>
<proteinExistence type="predicted"/>
<dbReference type="AlphaFoldDB" id="A0A1V4H745"/>
<evidence type="ECO:0000313" key="2">
    <source>
        <dbReference type="Proteomes" id="UP000190626"/>
    </source>
</evidence>
<dbReference type="EMBL" id="MBTG01000069">
    <property type="protein sequence ID" value="OPH47018.1"/>
    <property type="molecule type" value="Genomic_DNA"/>
</dbReference>
<reference evidence="2" key="1">
    <citation type="submission" date="2016-07" db="EMBL/GenBank/DDBJ databases">
        <authorList>
            <person name="Florea S."/>
            <person name="Webb J.S."/>
            <person name="Jaromczyk J."/>
            <person name="Schardl C.L."/>
        </authorList>
    </citation>
    <scope>NUCLEOTIDE SEQUENCE [LARGE SCALE GENOMIC DNA]</scope>
    <source>
        <strain evidence="2">CY1</strain>
    </source>
</reference>
<comment type="caution">
    <text evidence="1">The sequence shown here is derived from an EMBL/GenBank/DDBJ whole genome shotgun (WGS) entry which is preliminary data.</text>
</comment>
<dbReference type="STRING" id="1469647.BC351_40490"/>